<evidence type="ECO:0000256" key="8">
    <source>
        <dbReference type="ARBA" id="ARBA00022842"/>
    </source>
</evidence>
<evidence type="ECO:0000256" key="4">
    <source>
        <dbReference type="ARBA" id="ARBA00022679"/>
    </source>
</evidence>
<keyword evidence="6 10" id="KW-0547">Nucleotide-binding</keyword>
<accession>A0AAE2VD67</accession>
<comment type="catalytic activity">
    <reaction evidence="9 10 11">
        <text>adenosine(37) in tRNA + dimethylallyl diphosphate = N(6)-dimethylallyladenosine(37) in tRNA + diphosphate</text>
        <dbReference type="Rhea" id="RHEA:26482"/>
        <dbReference type="Rhea" id="RHEA-COMP:10162"/>
        <dbReference type="Rhea" id="RHEA-COMP:10375"/>
        <dbReference type="ChEBI" id="CHEBI:33019"/>
        <dbReference type="ChEBI" id="CHEBI:57623"/>
        <dbReference type="ChEBI" id="CHEBI:74411"/>
        <dbReference type="ChEBI" id="CHEBI:74415"/>
        <dbReference type="EC" id="2.5.1.75"/>
    </reaction>
</comment>
<keyword evidence="15" id="KW-1185">Reference proteome</keyword>
<comment type="caution">
    <text evidence="10">Lacks conserved residue(s) required for the propagation of feature annotation.</text>
</comment>
<feature type="binding site" evidence="10">
    <location>
        <begin position="17"/>
        <end position="24"/>
    </location>
    <ligand>
        <name>ATP</name>
        <dbReference type="ChEBI" id="CHEBI:30616"/>
    </ligand>
</feature>
<dbReference type="RefSeq" id="WP_309490388.1">
    <property type="nucleotide sequence ID" value="NZ_JAENIG010000008.1"/>
</dbReference>
<organism evidence="14 15">
    <name type="scientific">Oceaniferula flava</name>
    <dbReference type="NCBI Taxonomy" id="2800421"/>
    <lineage>
        <taxon>Bacteria</taxon>
        <taxon>Pseudomonadati</taxon>
        <taxon>Verrucomicrobiota</taxon>
        <taxon>Verrucomicrobiia</taxon>
        <taxon>Verrucomicrobiales</taxon>
        <taxon>Verrucomicrobiaceae</taxon>
        <taxon>Oceaniferula</taxon>
    </lineage>
</organism>
<dbReference type="Gene3D" id="3.40.50.300">
    <property type="entry name" value="P-loop containing nucleotide triphosphate hydrolases"/>
    <property type="match status" value="1"/>
</dbReference>
<dbReference type="GO" id="GO:0006400">
    <property type="term" value="P:tRNA modification"/>
    <property type="evidence" value="ECO:0007669"/>
    <property type="project" value="TreeGrafter"/>
</dbReference>
<keyword evidence="4 10" id="KW-0808">Transferase</keyword>
<dbReference type="NCBIfam" id="TIGR00174">
    <property type="entry name" value="miaA"/>
    <property type="match status" value="1"/>
</dbReference>
<evidence type="ECO:0000256" key="1">
    <source>
        <dbReference type="ARBA" id="ARBA00001946"/>
    </source>
</evidence>
<evidence type="ECO:0000256" key="13">
    <source>
        <dbReference type="RuleBase" id="RU003785"/>
    </source>
</evidence>
<evidence type="ECO:0000256" key="11">
    <source>
        <dbReference type="RuleBase" id="RU003783"/>
    </source>
</evidence>
<name>A0AAE2VD67_9BACT</name>
<protein>
    <recommendedName>
        <fullName evidence="10">tRNA dimethylallyltransferase</fullName>
        <ecNumber evidence="10">2.5.1.75</ecNumber>
    </recommendedName>
    <alternativeName>
        <fullName evidence="10">Dimethylallyl diphosphate:tRNA dimethylallyltransferase</fullName>
        <shortName evidence="10">DMAPP:tRNA dimethylallyltransferase</shortName>
        <shortName evidence="10">DMATase</shortName>
    </alternativeName>
    <alternativeName>
        <fullName evidence="10">Isopentenyl-diphosphate:tRNA isopentenyltransferase</fullName>
        <shortName evidence="10">IPP transferase</shortName>
        <shortName evidence="10">IPPT</shortName>
        <shortName evidence="10">IPTase</shortName>
    </alternativeName>
</protein>
<dbReference type="InterPro" id="IPR018022">
    <property type="entry name" value="IPT"/>
</dbReference>
<comment type="function">
    <text evidence="2 10 12">Catalyzes the transfer of a dimethylallyl group onto the adenine at position 37 in tRNAs that read codons beginning with uridine, leading to the formation of N6-(dimethylallyl)adenosine (i(6)A).</text>
</comment>
<dbReference type="InterPro" id="IPR039657">
    <property type="entry name" value="Dimethylallyltransferase"/>
</dbReference>
<reference evidence="14" key="1">
    <citation type="submission" date="2021-01" db="EMBL/GenBank/DDBJ databases">
        <title>Modified the classification status of verrucomicrobia.</title>
        <authorList>
            <person name="Feng X."/>
        </authorList>
    </citation>
    <scope>NUCLEOTIDE SEQUENCE</scope>
    <source>
        <strain evidence="14">5K15</strain>
    </source>
</reference>
<evidence type="ECO:0000256" key="2">
    <source>
        <dbReference type="ARBA" id="ARBA00003213"/>
    </source>
</evidence>
<dbReference type="InterPro" id="IPR027417">
    <property type="entry name" value="P-loop_NTPase"/>
</dbReference>
<dbReference type="GO" id="GO:0005524">
    <property type="term" value="F:ATP binding"/>
    <property type="evidence" value="ECO:0007669"/>
    <property type="project" value="UniProtKB-UniRule"/>
</dbReference>
<dbReference type="Gene3D" id="1.10.20.140">
    <property type="match status" value="1"/>
</dbReference>
<feature type="site" description="Interaction with substrate tRNA" evidence="10">
    <location>
        <position position="108"/>
    </location>
</feature>
<sequence length="308" mass="34209">MPIPSSFIIPDPIYICGPTASGKSAFAIELAQRLDGEIVNADAYQLYRGLEIISAAPDAAELSQAVHHLYGVLDPSETCDAMRYREMALPVIADIQSREKVPIVTGGSGMYLKFLTHGPSPVPSGDELLRAELDKESDAELVRRLSELDPEGAAMTNLKNRRYVIRALEICLLSGRKMSEVKSDWKKAGEAIEKDLRGAYLLWDRETLRQRINRRAEIMLDSGAIEEVAALIDTSITCEKAIGVPQIRSYLAGDLSRDECAERIAAATRQYAKRQRTWFGKESWLTECQVDASDPISRVVDRFCESSI</sequence>
<evidence type="ECO:0000313" key="15">
    <source>
        <dbReference type="Proteomes" id="UP000634206"/>
    </source>
</evidence>
<dbReference type="AlphaFoldDB" id="A0AAE2VD67"/>
<comment type="cofactor">
    <cofactor evidence="1 10">
        <name>Mg(2+)</name>
        <dbReference type="ChEBI" id="CHEBI:18420"/>
    </cofactor>
</comment>
<evidence type="ECO:0000256" key="6">
    <source>
        <dbReference type="ARBA" id="ARBA00022741"/>
    </source>
</evidence>
<dbReference type="PANTHER" id="PTHR11088:SF60">
    <property type="entry name" value="TRNA DIMETHYLALLYLTRANSFERASE"/>
    <property type="match status" value="1"/>
</dbReference>
<dbReference type="GO" id="GO:0052381">
    <property type="term" value="F:tRNA dimethylallyltransferase activity"/>
    <property type="evidence" value="ECO:0007669"/>
    <property type="project" value="UniProtKB-UniRule"/>
</dbReference>
<comment type="caution">
    <text evidence="14">The sequence shown here is derived from an EMBL/GenBank/DDBJ whole genome shotgun (WGS) entry which is preliminary data.</text>
</comment>
<evidence type="ECO:0000256" key="12">
    <source>
        <dbReference type="RuleBase" id="RU003784"/>
    </source>
</evidence>
<keyword evidence="8 10" id="KW-0460">Magnesium</keyword>
<proteinExistence type="inferred from homology"/>
<keyword evidence="7 10" id="KW-0067">ATP-binding</keyword>
<evidence type="ECO:0000256" key="10">
    <source>
        <dbReference type="HAMAP-Rule" id="MF_00185"/>
    </source>
</evidence>
<dbReference type="HAMAP" id="MF_00185">
    <property type="entry name" value="IPP_trans"/>
    <property type="match status" value="1"/>
</dbReference>
<gene>
    <name evidence="10 14" type="primary">miaA</name>
    <name evidence="14" type="ORF">JIN83_12455</name>
</gene>
<keyword evidence="5 10" id="KW-0819">tRNA processing</keyword>
<evidence type="ECO:0000256" key="7">
    <source>
        <dbReference type="ARBA" id="ARBA00022840"/>
    </source>
</evidence>
<dbReference type="Proteomes" id="UP000634206">
    <property type="component" value="Unassembled WGS sequence"/>
</dbReference>
<comment type="subunit">
    <text evidence="10">Monomer.</text>
</comment>
<dbReference type="EC" id="2.5.1.75" evidence="10"/>
<dbReference type="SUPFAM" id="SSF52540">
    <property type="entry name" value="P-loop containing nucleoside triphosphate hydrolases"/>
    <property type="match status" value="2"/>
</dbReference>
<feature type="site" description="Interaction with substrate tRNA" evidence="10">
    <location>
        <position position="130"/>
    </location>
</feature>
<evidence type="ECO:0000313" key="14">
    <source>
        <dbReference type="EMBL" id="MBK1855776.1"/>
    </source>
</evidence>
<comment type="similarity">
    <text evidence="3 10 13">Belongs to the IPP transferase family.</text>
</comment>
<dbReference type="PANTHER" id="PTHR11088">
    <property type="entry name" value="TRNA DIMETHYLALLYLTRANSFERASE"/>
    <property type="match status" value="1"/>
</dbReference>
<evidence type="ECO:0000256" key="3">
    <source>
        <dbReference type="ARBA" id="ARBA00005842"/>
    </source>
</evidence>
<feature type="binding site" evidence="10">
    <location>
        <begin position="19"/>
        <end position="24"/>
    </location>
    <ligand>
        <name>substrate</name>
    </ligand>
</feature>
<dbReference type="Pfam" id="PF01715">
    <property type="entry name" value="IPPT"/>
    <property type="match status" value="1"/>
</dbReference>
<evidence type="ECO:0000256" key="5">
    <source>
        <dbReference type="ARBA" id="ARBA00022694"/>
    </source>
</evidence>
<dbReference type="EMBL" id="JAENIG010000008">
    <property type="protein sequence ID" value="MBK1855776.1"/>
    <property type="molecule type" value="Genomic_DNA"/>
</dbReference>
<evidence type="ECO:0000256" key="9">
    <source>
        <dbReference type="ARBA" id="ARBA00049563"/>
    </source>
</evidence>